<reference evidence="2 3" key="1">
    <citation type="submission" date="2020-06" db="EMBL/GenBank/DDBJ databases">
        <title>The genome sequence of Candidatus Regiella insecticola strain Tut.</title>
        <authorList>
            <person name="Nikoh N."/>
            <person name="Tsuchida T."/>
            <person name="Koga R."/>
            <person name="Oshima K."/>
            <person name="Hattori M."/>
            <person name="Fukatsu T."/>
        </authorList>
    </citation>
    <scope>NUCLEOTIDE SEQUENCE [LARGE SCALE GENOMIC DNA]</scope>
    <source>
        <strain evidence="2 3">Tut</strain>
    </source>
</reference>
<organism evidence="2 3">
    <name type="scientific">Candidatus Regiella insecticola</name>
    <dbReference type="NCBI Taxonomy" id="138073"/>
    <lineage>
        <taxon>Bacteria</taxon>
        <taxon>Pseudomonadati</taxon>
        <taxon>Pseudomonadota</taxon>
        <taxon>Gammaproteobacteria</taxon>
        <taxon>Enterobacterales</taxon>
        <taxon>Enterobacteriaceae</taxon>
        <taxon>aphid secondary symbionts</taxon>
        <taxon>Candidatus Regiella</taxon>
    </lineage>
</organism>
<evidence type="ECO:0000313" key="3">
    <source>
        <dbReference type="Proteomes" id="UP000504714"/>
    </source>
</evidence>
<dbReference type="Proteomes" id="UP000504714">
    <property type="component" value="Unassembled WGS sequence"/>
</dbReference>
<protein>
    <submittedName>
        <fullName evidence="2">Helix-turn-helix family protein</fullName>
    </submittedName>
</protein>
<evidence type="ECO:0000259" key="1">
    <source>
        <dbReference type="PROSITE" id="PS50943"/>
    </source>
</evidence>
<sequence length="78" mass="8930">MVTAMKSELSTPEEIKRLRVKAGLTQKETADLFGISLNYWQKKELSKDSAQNRKVSKSEYILLLLLAGEHPDFKLVKH</sequence>
<dbReference type="SUPFAM" id="SSF47413">
    <property type="entry name" value="lambda repressor-like DNA-binding domains"/>
    <property type="match status" value="1"/>
</dbReference>
<dbReference type="InterPro" id="IPR010982">
    <property type="entry name" value="Lambda_DNA-bd_dom_sf"/>
</dbReference>
<accession>A0A6L2ZL73</accession>
<dbReference type="AlphaFoldDB" id="A0A6L2ZL73"/>
<evidence type="ECO:0000313" key="2">
    <source>
        <dbReference type="EMBL" id="GFN45342.1"/>
    </source>
</evidence>
<dbReference type="GO" id="GO:0003677">
    <property type="term" value="F:DNA binding"/>
    <property type="evidence" value="ECO:0007669"/>
    <property type="project" value="InterPro"/>
</dbReference>
<dbReference type="Gene3D" id="1.10.260.40">
    <property type="entry name" value="lambda repressor-like DNA-binding domains"/>
    <property type="match status" value="1"/>
</dbReference>
<dbReference type="CDD" id="cd00093">
    <property type="entry name" value="HTH_XRE"/>
    <property type="match status" value="1"/>
</dbReference>
<gene>
    <name evidence="2" type="ORF">RINTU1_04440</name>
</gene>
<name>A0A6L2ZL73_9ENTR</name>
<comment type="caution">
    <text evidence="2">The sequence shown here is derived from an EMBL/GenBank/DDBJ whole genome shotgun (WGS) entry which is preliminary data.</text>
</comment>
<proteinExistence type="predicted"/>
<dbReference type="InterPro" id="IPR001387">
    <property type="entry name" value="Cro/C1-type_HTH"/>
</dbReference>
<feature type="domain" description="HTH cro/C1-type" evidence="1">
    <location>
        <begin position="15"/>
        <end position="39"/>
    </location>
</feature>
<dbReference type="EMBL" id="BLXO01000001">
    <property type="protein sequence ID" value="GFN45342.1"/>
    <property type="molecule type" value="Genomic_DNA"/>
</dbReference>
<dbReference type="PROSITE" id="PS50943">
    <property type="entry name" value="HTH_CROC1"/>
    <property type="match status" value="1"/>
</dbReference>